<dbReference type="GO" id="GO:0016627">
    <property type="term" value="F:oxidoreductase activity, acting on the CH-CH group of donors"/>
    <property type="evidence" value="ECO:0007669"/>
    <property type="project" value="InterPro"/>
</dbReference>
<dbReference type="Pfam" id="PF02771">
    <property type="entry name" value="Acyl-CoA_dh_N"/>
    <property type="match status" value="1"/>
</dbReference>
<evidence type="ECO:0000256" key="5">
    <source>
        <dbReference type="ARBA" id="ARBA00023002"/>
    </source>
</evidence>
<protein>
    <submittedName>
        <fullName evidence="9">Acyl-CoA dehydrogenase</fullName>
    </submittedName>
</protein>
<dbReference type="InterPro" id="IPR013786">
    <property type="entry name" value="AcylCoA_DH/ox_N"/>
</dbReference>
<sequence length="703" mass="72476">MTALAVEELADLRATVAGALQAAWDAPQVAGRPDAGDAALRAAWEVAVRQGWTELGGEGALDALLAVTGELGRLACPLPLGDVYVATRLLDGRLAADVAEGRVRPVVAAAESAAGTVRFVEAAAAATHVLLLPAGDGEARLVPIAAVRPTGGTPAPAWSDVDLAAGGGVVVPVTAAHAEEARAVLRLALATRAYGAAGRAAELALAHASLRQQFGKPIGSFQAVSHRCVDGAIDVAAFVALAEEAARLGVAGDPSWLLAAELAVAHAAATAARVQFGAHHTLAAIGYFEEHEAPWLFRRVHADVTRLAVLPPPAGEPADVLLETGAGLPALDLGEQAEAARAEVRAFLAERVPDGLTGEDPALLDLLADAGYLAPGLPREFGGRAAGPAEQVAIGEELTHAGLARGARVAAAMLGPSIAAHGTPEQKQQFLPLISRGRMPFYLGYSEPEIGSDLAHLRTTARRDGDDWVVNGQKMWGTGAHRAEWIWLAARTDPEARAHAGITVFCFPVGLPGWSIQEHRSLGGEISCSSFFDDVRVPDSARVGEPGGGWRVLTEALAHERIHIASGTARLLRLFDDLLGALRADPAAAGSRGSAARATLTGLAVRLQAARALVASSTRRALQAGSDPAAAAMAKIIGSELEEDLGEAVLRLLGPAAALADGPNAGAPQTFEESLRLSIMMVVSGGTNDIQRNLVARALGLPR</sequence>
<dbReference type="InterPro" id="IPR009100">
    <property type="entry name" value="AcylCoA_DH/oxidase_NM_dom_sf"/>
</dbReference>
<keyword evidence="5" id="KW-0560">Oxidoreductase</keyword>
<dbReference type="InterPro" id="IPR009075">
    <property type="entry name" value="AcylCo_DH/oxidase_C"/>
</dbReference>
<evidence type="ECO:0000256" key="2">
    <source>
        <dbReference type="ARBA" id="ARBA00009347"/>
    </source>
</evidence>
<keyword evidence="10" id="KW-1185">Reference proteome</keyword>
<feature type="domain" description="Acyl-CoA dehydrogenase/oxidase C-terminal" evidence="6">
    <location>
        <begin position="183"/>
        <end position="301"/>
    </location>
</feature>
<evidence type="ECO:0000256" key="3">
    <source>
        <dbReference type="ARBA" id="ARBA00022630"/>
    </source>
</evidence>
<dbReference type="Pfam" id="PF00441">
    <property type="entry name" value="Acyl-CoA_dh_1"/>
    <property type="match status" value="2"/>
</dbReference>
<dbReference type="Gene3D" id="2.40.110.10">
    <property type="entry name" value="Butyryl-CoA Dehydrogenase, subunit A, domain 2"/>
    <property type="match status" value="1"/>
</dbReference>
<evidence type="ECO:0000256" key="1">
    <source>
        <dbReference type="ARBA" id="ARBA00001974"/>
    </source>
</evidence>
<dbReference type="RefSeq" id="WP_097207727.1">
    <property type="nucleotide sequence ID" value="NZ_JACHXB010000007.1"/>
</dbReference>
<dbReference type="InterPro" id="IPR046373">
    <property type="entry name" value="Acyl-CoA_Oxase/DH_mid-dom_sf"/>
</dbReference>
<dbReference type="PANTHER" id="PTHR43292:SF3">
    <property type="entry name" value="ACYL-COA DEHYDROGENASE FADE29"/>
    <property type="match status" value="1"/>
</dbReference>
<keyword evidence="3" id="KW-0285">Flavoprotein</keyword>
<dbReference type="Pfam" id="PF02770">
    <property type="entry name" value="Acyl-CoA_dh_M"/>
    <property type="match status" value="1"/>
</dbReference>
<dbReference type="SUPFAM" id="SSF56645">
    <property type="entry name" value="Acyl-CoA dehydrogenase NM domain-like"/>
    <property type="match status" value="1"/>
</dbReference>
<evidence type="ECO:0000259" key="6">
    <source>
        <dbReference type="Pfam" id="PF00441"/>
    </source>
</evidence>
<dbReference type="EMBL" id="OBDO01000008">
    <property type="protein sequence ID" value="SNX97778.1"/>
    <property type="molecule type" value="Genomic_DNA"/>
</dbReference>
<dbReference type="SUPFAM" id="SSF47203">
    <property type="entry name" value="Acyl-CoA dehydrogenase C-terminal domain-like"/>
    <property type="match status" value="2"/>
</dbReference>
<comment type="similarity">
    <text evidence="2">Belongs to the acyl-CoA dehydrogenase family.</text>
</comment>
<dbReference type="InterPro" id="IPR037069">
    <property type="entry name" value="AcylCoA_DH/ox_N_sf"/>
</dbReference>
<gene>
    <name evidence="9" type="ORF">SAMN06893097_108143</name>
</gene>
<dbReference type="Gene3D" id="1.20.140.10">
    <property type="entry name" value="Butyryl-CoA Dehydrogenase, subunit A, domain 3"/>
    <property type="match status" value="2"/>
</dbReference>
<feature type="domain" description="Acyl-CoA dehydrogenase/oxidase C-terminal" evidence="6">
    <location>
        <begin position="547"/>
        <end position="699"/>
    </location>
</feature>
<evidence type="ECO:0000313" key="10">
    <source>
        <dbReference type="Proteomes" id="UP000219514"/>
    </source>
</evidence>
<dbReference type="AlphaFoldDB" id="A0A285EF95"/>
<dbReference type="InterPro" id="IPR036250">
    <property type="entry name" value="AcylCo_DH-like_C"/>
</dbReference>
<dbReference type="InterPro" id="IPR006091">
    <property type="entry name" value="Acyl-CoA_Oxase/DH_mid-dom"/>
</dbReference>
<name>A0A285EF95_9ACTN</name>
<feature type="domain" description="Acyl-CoA oxidase/dehydrogenase middle" evidence="7">
    <location>
        <begin position="444"/>
        <end position="535"/>
    </location>
</feature>
<comment type="cofactor">
    <cofactor evidence="1">
        <name>FAD</name>
        <dbReference type="ChEBI" id="CHEBI:57692"/>
    </cofactor>
</comment>
<reference evidence="9 10" key="1">
    <citation type="submission" date="2017-09" db="EMBL/GenBank/DDBJ databases">
        <authorList>
            <person name="Ehlers B."/>
            <person name="Leendertz F.H."/>
        </authorList>
    </citation>
    <scope>NUCLEOTIDE SEQUENCE [LARGE SCALE GENOMIC DNA]</scope>
    <source>
        <strain evidence="9 10">DSM 46844</strain>
    </source>
</reference>
<dbReference type="Proteomes" id="UP000219514">
    <property type="component" value="Unassembled WGS sequence"/>
</dbReference>
<dbReference type="GO" id="GO:0050660">
    <property type="term" value="F:flavin adenine dinucleotide binding"/>
    <property type="evidence" value="ECO:0007669"/>
    <property type="project" value="InterPro"/>
</dbReference>
<evidence type="ECO:0000259" key="8">
    <source>
        <dbReference type="Pfam" id="PF02771"/>
    </source>
</evidence>
<keyword evidence="4" id="KW-0274">FAD</keyword>
<accession>A0A285EF95</accession>
<dbReference type="PANTHER" id="PTHR43292">
    <property type="entry name" value="ACYL-COA DEHYDROGENASE"/>
    <property type="match status" value="1"/>
</dbReference>
<dbReference type="OrthoDB" id="9770681at2"/>
<dbReference type="Gene3D" id="1.10.540.10">
    <property type="entry name" value="Acyl-CoA dehydrogenase/oxidase, N-terminal domain"/>
    <property type="match status" value="1"/>
</dbReference>
<evidence type="ECO:0000256" key="4">
    <source>
        <dbReference type="ARBA" id="ARBA00022827"/>
    </source>
</evidence>
<evidence type="ECO:0000259" key="7">
    <source>
        <dbReference type="Pfam" id="PF02770"/>
    </source>
</evidence>
<dbReference type="GO" id="GO:0005886">
    <property type="term" value="C:plasma membrane"/>
    <property type="evidence" value="ECO:0007669"/>
    <property type="project" value="TreeGrafter"/>
</dbReference>
<feature type="domain" description="Acyl-CoA dehydrogenase/oxidase N-terminal" evidence="8">
    <location>
        <begin position="335"/>
        <end position="437"/>
    </location>
</feature>
<dbReference type="InterPro" id="IPR052161">
    <property type="entry name" value="Mycobact_Acyl-CoA_DH"/>
</dbReference>
<organism evidence="9 10">
    <name type="scientific">Geodermatophilus sabuli</name>
    <dbReference type="NCBI Taxonomy" id="1564158"/>
    <lineage>
        <taxon>Bacteria</taxon>
        <taxon>Bacillati</taxon>
        <taxon>Actinomycetota</taxon>
        <taxon>Actinomycetes</taxon>
        <taxon>Geodermatophilales</taxon>
        <taxon>Geodermatophilaceae</taxon>
        <taxon>Geodermatophilus</taxon>
    </lineage>
</organism>
<proteinExistence type="inferred from homology"/>
<evidence type="ECO:0000313" key="9">
    <source>
        <dbReference type="EMBL" id="SNX97778.1"/>
    </source>
</evidence>